<comment type="caution">
    <text evidence="1">The sequence shown here is derived from an EMBL/GenBank/DDBJ whole genome shotgun (WGS) entry which is preliminary data.</text>
</comment>
<evidence type="ECO:0000313" key="1">
    <source>
        <dbReference type="EMBL" id="KAK0369194.1"/>
    </source>
</evidence>
<evidence type="ECO:0000313" key="2">
    <source>
        <dbReference type="Proteomes" id="UP001169217"/>
    </source>
</evidence>
<reference evidence="1" key="1">
    <citation type="submission" date="2023-04" db="EMBL/GenBank/DDBJ databases">
        <title>Colletotrichum limetticola genome sequence.</title>
        <authorList>
            <person name="Baroncelli R."/>
        </authorList>
    </citation>
    <scope>NUCLEOTIDE SEQUENCE</scope>
    <source>
        <strain evidence="1">KLA-Anderson</strain>
    </source>
</reference>
<dbReference type="Proteomes" id="UP001169217">
    <property type="component" value="Unassembled WGS sequence"/>
</dbReference>
<keyword evidence="2" id="KW-1185">Reference proteome</keyword>
<gene>
    <name evidence="1" type="ORF">CLIM01_13444</name>
</gene>
<organism evidence="1 2">
    <name type="scientific">Colletotrichum limetticola</name>
    <dbReference type="NCBI Taxonomy" id="1209924"/>
    <lineage>
        <taxon>Eukaryota</taxon>
        <taxon>Fungi</taxon>
        <taxon>Dikarya</taxon>
        <taxon>Ascomycota</taxon>
        <taxon>Pezizomycotina</taxon>
        <taxon>Sordariomycetes</taxon>
        <taxon>Hypocreomycetidae</taxon>
        <taxon>Glomerellales</taxon>
        <taxon>Glomerellaceae</taxon>
        <taxon>Colletotrichum</taxon>
        <taxon>Colletotrichum acutatum species complex</taxon>
    </lineage>
</organism>
<dbReference type="EMBL" id="JARUPT010000691">
    <property type="protein sequence ID" value="KAK0369194.1"/>
    <property type="molecule type" value="Genomic_DNA"/>
</dbReference>
<protein>
    <submittedName>
        <fullName evidence="1">Uncharacterized protein</fullName>
    </submittedName>
</protein>
<sequence length="57" mass="6652">MPYARPPKERITFYASTQRRLCTMIRSKDFKQMAEASNSDIESCYKRPYGEILPSTS</sequence>
<accession>A0ABQ9PEB2</accession>
<proteinExistence type="predicted"/>
<name>A0ABQ9PEB2_9PEZI</name>